<dbReference type="AlphaFoldDB" id="A0AAN6RY67"/>
<reference evidence="2" key="1">
    <citation type="journal article" date="2023" name="Mol. Phylogenet. Evol.">
        <title>Genome-scale phylogeny and comparative genomics of the fungal order Sordariales.</title>
        <authorList>
            <person name="Hensen N."/>
            <person name="Bonometti L."/>
            <person name="Westerberg I."/>
            <person name="Brannstrom I.O."/>
            <person name="Guillou S."/>
            <person name="Cros-Aarteil S."/>
            <person name="Calhoun S."/>
            <person name="Haridas S."/>
            <person name="Kuo A."/>
            <person name="Mondo S."/>
            <person name="Pangilinan J."/>
            <person name="Riley R."/>
            <person name="LaButti K."/>
            <person name="Andreopoulos B."/>
            <person name="Lipzen A."/>
            <person name="Chen C."/>
            <person name="Yan M."/>
            <person name="Daum C."/>
            <person name="Ng V."/>
            <person name="Clum A."/>
            <person name="Steindorff A."/>
            <person name="Ohm R.A."/>
            <person name="Martin F."/>
            <person name="Silar P."/>
            <person name="Natvig D.O."/>
            <person name="Lalanne C."/>
            <person name="Gautier V."/>
            <person name="Ament-Velasquez S.L."/>
            <person name="Kruys A."/>
            <person name="Hutchinson M.I."/>
            <person name="Powell A.J."/>
            <person name="Barry K."/>
            <person name="Miller A.N."/>
            <person name="Grigoriev I.V."/>
            <person name="Debuchy R."/>
            <person name="Gladieux P."/>
            <person name="Hiltunen Thoren M."/>
            <person name="Johannesson H."/>
        </authorList>
    </citation>
    <scope>NUCLEOTIDE SEQUENCE [LARGE SCALE GENOMIC DNA]</scope>
    <source>
        <strain evidence="2">CBS 340.73</strain>
    </source>
</reference>
<protein>
    <submittedName>
        <fullName evidence="1">Uncharacterized protein</fullName>
    </submittedName>
</protein>
<dbReference type="EMBL" id="MU854013">
    <property type="protein sequence ID" value="KAK3934232.1"/>
    <property type="molecule type" value="Genomic_DNA"/>
</dbReference>
<name>A0AAN6RY67_9PEZI</name>
<feature type="non-terminal residue" evidence="1">
    <location>
        <position position="1"/>
    </location>
</feature>
<evidence type="ECO:0000313" key="1">
    <source>
        <dbReference type="EMBL" id="KAK3934232.1"/>
    </source>
</evidence>
<accession>A0AAN6RY67</accession>
<proteinExistence type="predicted"/>
<gene>
    <name evidence="1" type="ORF">QBC46DRAFT_215586</name>
</gene>
<organism evidence="1 2">
    <name type="scientific">Diplogelasinospora grovesii</name>
    <dbReference type="NCBI Taxonomy" id="303347"/>
    <lineage>
        <taxon>Eukaryota</taxon>
        <taxon>Fungi</taxon>
        <taxon>Dikarya</taxon>
        <taxon>Ascomycota</taxon>
        <taxon>Pezizomycotina</taxon>
        <taxon>Sordariomycetes</taxon>
        <taxon>Sordariomycetidae</taxon>
        <taxon>Sordariales</taxon>
        <taxon>Diplogelasinosporaceae</taxon>
        <taxon>Diplogelasinospora</taxon>
    </lineage>
</organism>
<keyword evidence="2" id="KW-1185">Reference proteome</keyword>
<evidence type="ECO:0000313" key="2">
    <source>
        <dbReference type="Proteomes" id="UP001303473"/>
    </source>
</evidence>
<sequence length="199" mass="23161">DESVAEHAETDFLLEFGDWAKAIHDAVKHQYKKKLDAEKDQEITKLLALGMSKRRATTTANKTFKTLSFNTRPGEVYDLLSQHLEKVRKQTADGRVETDTPEHRMLVRIREACEDAQVEYQHYLVIMKTYADRVAKAHHPPPDIKDYRKPDNTIDWNGFFAACENFKDSLETAYRSGLLTEERLNLFRKTVDTFFNTYV</sequence>
<feature type="non-terminal residue" evidence="1">
    <location>
        <position position="199"/>
    </location>
</feature>
<dbReference type="Proteomes" id="UP001303473">
    <property type="component" value="Unassembled WGS sequence"/>
</dbReference>
<comment type="caution">
    <text evidence="1">The sequence shown here is derived from an EMBL/GenBank/DDBJ whole genome shotgun (WGS) entry which is preliminary data.</text>
</comment>